<comment type="caution">
    <text evidence="2">The sequence shown here is derived from an EMBL/GenBank/DDBJ whole genome shotgun (WGS) entry which is preliminary data.</text>
</comment>
<accession>A0ABQ8DT97</accession>
<reference evidence="2 3" key="1">
    <citation type="submission" date="2021-05" db="EMBL/GenBank/DDBJ databases">
        <title>Genome Assembly of Synthetic Allotetraploid Brassica napus Reveals Homoeologous Exchanges between Subgenomes.</title>
        <authorList>
            <person name="Davis J.T."/>
        </authorList>
    </citation>
    <scope>NUCLEOTIDE SEQUENCE [LARGE SCALE GENOMIC DNA]</scope>
    <source>
        <strain evidence="3">cv. Da-Ae</strain>
        <tissue evidence="2">Seedling</tissue>
    </source>
</reference>
<feature type="region of interest" description="Disordered" evidence="1">
    <location>
        <begin position="33"/>
        <end position="59"/>
    </location>
</feature>
<dbReference type="Proteomes" id="UP000824890">
    <property type="component" value="Unassembled WGS sequence"/>
</dbReference>
<protein>
    <submittedName>
        <fullName evidence="2">Uncharacterized protein</fullName>
    </submittedName>
</protein>
<name>A0ABQ8DT97_BRANA</name>
<proteinExistence type="predicted"/>
<evidence type="ECO:0000313" key="2">
    <source>
        <dbReference type="EMBL" id="KAH0932596.1"/>
    </source>
</evidence>
<keyword evidence="3" id="KW-1185">Reference proteome</keyword>
<organism evidence="2 3">
    <name type="scientific">Brassica napus</name>
    <name type="common">Rape</name>
    <dbReference type="NCBI Taxonomy" id="3708"/>
    <lineage>
        <taxon>Eukaryota</taxon>
        <taxon>Viridiplantae</taxon>
        <taxon>Streptophyta</taxon>
        <taxon>Embryophyta</taxon>
        <taxon>Tracheophyta</taxon>
        <taxon>Spermatophyta</taxon>
        <taxon>Magnoliopsida</taxon>
        <taxon>eudicotyledons</taxon>
        <taxon>Gunneridae</taxon>
        <taxon>Pentapetalae</taxon>
        <taxon>rosids</taxon>
        <taxon>malvids</taxon>
        <taxon>Brassicales</taxon>
        <taxon>Brassicaceae</taxon>
        <taxon>Brassiceae</taxon>
        <taxon>Brassica</taxon>
    </lineage>
</organism>
<evidence type="ECO:0000313" key="3">
    <source>
        <dbReference type="Proteomes" id="UP000824890"/>
    </source>
</evidence>
<dbReference type="EMBL" id="JAGKQM010000003">
    <property type="protein sequence ID" value="KAH0932596.1"/>
    <property type="molecule type" value="Genomic_DNA"/>
</dbReference>
<evidence type="ECO:0000256" key="1">
    <source>
        <dbReference type="SAM" id="MobiDB-lite"/>
    </source>
</evidence>
<sequence length="119" mass="12968">SSDGAGEVSGGFDGADEFSDEAEKLYKLRSSNRRSFTFPPSNWESLHSQSRQFPPPTRASPLSSSFVSELSLVRLVLNALQGVESSLISIHKLSYDNPPKSELVASVKMKKPITRAAIL</sequence>
<feature type="compositionally biased region" description="Polar residues" evidence="1">
    <location>
        <begin position="33"/>
        <end position="52"/>
    </location>
</feature>
<gene>
    <name evidence="2" type="ORF">HID58_009713</name>
</gene>
<feature type="non-terminal residue" evidence="2">
    <location>
        <position position="1"/>
    </location>
</feature>
<feature type="non-terminal residue" evidence="2">
    <location>
        <position position="119"/>
    </location>
</feature>